<evidence type="ECO:0000313" key="2">
    <source>
        <dbReference type="Ensembl" id="ENSOTSP00005094072.1"/>
    </source>
</evidence>
<accession>A0A8C8JLZ0</accession>
<organism evidence="2 3">
    <name type="scientific">Oncorhynchus tshawytscha</name>
    <name type="common">Chinook salmon</name>
    <name type="synonym">Salmo tshawytscha</name>
    <dbReference type="NCBI Taxonomy" id="74940"/>
    <lineage>
        <taxon>Eukaryota</taxon>
        <taxon>Metazoa</taxon>
        <taxon>Chordata</taxon>
        <taxon>Craniata</taxon>
        <taxon>Vertebrata</taxon>
        <taxon>Euteleostomi</taxon>
        <taxon>Actinopterygii</taxon>
        <taxon>Neopterygii</taxon>
        <taxon>Teleostei</taxon>
        <taxon>Protacanthopterygii</taxon>
        <taxon>Salmoniformes</taxon>
        <taxon>Salmonidae</taxon>
        <taxon>Salmoninae</taxon>
        <taxon>Oncorhynchus</taxon>
    </lineage>
</organism>
<dbReference type="Proteomes" id="UP000694402">
    <property type="component" value="Unassembled WGS sequence"/>
</dbReference>
<evidence type="ECO:0000256" key="1">
    <source>
        <dbReference type="SAM" id="MobiDB-lite"/>
    </source>
</evidence>
<reference evidence="2" key="1">
    <citation type="submission" date="2025-08" db="UniProtKB">
        <authorList>
            <consortium name="Ensembl"/>
        </authorList>
    </citation>
    <scope>IDENTIFICATION</scope>
</reference>
<reference evidence="2" key="2">
    <citation type="submission" date="2025-09" db="UniProtKB">
        <authorList>
            <consortium name="Ensembl"/>
        </authorList>
    </citation>
    <scope>IDENTIFICATION</scope>
</reference>
<feature type="compositionally biased region" description="Basic residues" evidence="1">
    <location>
        <begin position="36"/>
        <end position="45"/>
    </location>
</feature>
<feature type="region of interest" description="Disordered" evidence="1">
    <location>
        <begin position="1"/>
        <end position="50"/>
    </location>
</feature>
<proteinExistence type="predicted"/>
<sequence>ARSTASPFGPGTRRCLPRVSPRARPRGLPRALPQKREKKHRRPRGARGCIPPCLRLPNTLPLHPSPGNLSSLLGPCWTRSVLDPARPRPARFRGRPRP</sequence>
<keyword evidence="3" id="KW-1185">Reference proteome</keyword>
<name>A0A8C8JLZ0_ONCTS</name>
<dbReference type="AlphaFoldDB" id="A0A8C8JLZ0"/>
<protein>
    <submittedName>
        <fullName evidence="2">Uncharacterized protein</fullName>
    </submittedName>
</protein>
<dbReference type="Ensembl" id="ENSOTST00005101969.2">
    <property type="protein sequence ID" value="ENSOTSP00005094072.1"/>
    <property type="gene ID" value="ENSOTSG00005043871.2"/>
</dbReference>
<evidence type="ECO:0000313" key="3">
    <source>
        <dbReference type="Proteomes" id="UP000694402"/>
    </source>
</evidence>